<name>A0A2N9GGH2_FAGSY</name>
<sequence>MPEQKLCANEGGRAGFIGRRARLARHHHARRVMITRESYACHVAILSFHASPLSESSSIFACVPFSYPIFEGSFGGLPELKMGHAAYRPESSRCLLSNGIKFRSNGGKPPANRELHVVARVVIFSMHPGPARQLATSRKDSAREGGFPDVGFRRSWYRWKACATFSCKVLDSRETELRTERYGPANRGRRSVFGPSEGIFPVRIPARPGKVLTIREFHAVHECVFFPTCPWLRGSTCCESGRLCAQARQRRRKSYENFSTALFRQLFSALADVPVRFRRGRKACATYFLKVQAPHRGELGSARYDLVNEGCWNVPYSTGCFPSRFRLDDPEVARCS</sequence>
<dbReference type="AlphaFoldDB" id="A0A2N9GGH2"/>
<proteinExistence type="predicted"/>
<protein>
    <submittedName>
        <fullName evidence="1">Uncharacterized protein</fullName>
    </submittedName>
</protein>
<accession>A0A2N9GGH2</accession>
<dbReference type="EMBL" id="OIVN01002223">
    <property type="protein sequence ID" value="SPD01636.1"/>
    <property type="molecule type" value="Genomic_DNA"/>
</dbReference>
<evidence type="ECO:0000313" key="1">
    <source>
        <dbReference type="EMBL" id="SPD01636.1"/>
    </source>
</evidence>
<organism evidence="1">
    <name type="scientific">Fagus sylvatica</name>
    <name type="common">Beechnut</name>
    <dbReference type="NCBI Taxonomy" id="28930"/>
    <lineage>
        <taxon>Eukaryota</taxon>
        <taxon>Viridiplantae</taxon>
        <taxon>Streptophyta</taxon>
        <taxon>Embryophyta</taxon>
        <taxon>Tracheophyta</taxon>
        <taxon>Spermatophyta</taxon>
        <taxon>Magnoliopsida</taxon>
        <taxon>eudicotyledons</taxon>
        <taxon>Gunneridae</taxon>
        <taxon>Pentapetalae</taxon>
        <taxon>rosids</taxon>
        <taxon>fabids</taxon>
        <taxon>Fagales</taxon>
        <taxon>Fagaceae</taxon>
        <taxon>Fagus</taxon>
    </lineage>
</organism>
<reference evidence="1" key="1">
    <citation type="submission" date="2018-02" db="EMBL/GenBank/DDBJ databases">
        <authorList>
            <person name="Cohen D.B."/>
            <person name="Kent A.D."/>
        </authorList>
    </citation>
    <scope>NUCLEOTIDE SEQUENCE</scope>
</reference>
<gene>
    <name evidence="1" type="ORF">FSB_LOCUS29518</name>
</gene>